<dbReference type="CDD" id="cd08946">
    <property type="entry name" value="SDR_e"/>
    <property type="match status" value="1"/>
</dbReference>
<comment type="caution">
    <text evidence="2">The sequence shown here is derived from an EMBL/GenBank/DDBJ whole genome shotgun (WGS) entry which is preliminary data.</text>
</comment>
<accession>A0A941DHL7</accession>
<protein>
    <submittedName>
        <fullName evidence="2">NAD-dependent epimerase/dehydratase family protein</fullName>
    </submittedName>
</protein>
<dbReference type="InterPro" id="IPR001509">
    <property type="entry name" value="Epimerase_deHydtase"/>
</dbReference>
<evidence type="ECO:0000313" key="2">
    <source>
        <dbReference type="EMBL" id="MBR7748081.1"/>
    </source>
</evidence>
<dbReference type="InterPro" id="IPR050177">
    <property type="entry name" value="Lipid_A_modif_metabolic_enz"/>
</dbReference>
<proteinExistence type="predicted"/>
<dbReference type="SUPFAM" id="SSF51735">
    <property type="entry name" value="NAD(P)-binding Rossmann-fold domains"/>
    <property type="match status" value="1"/>
</dbReference>
<evidence type="ECO:0000313" key="3">
    <source>
        <dbReference type="Proteomes" id="UP000680158"/>
    </source>
</evidence>
<dbReference type="PANTHER" id="PTHR43245">
    <property type="entry name" value="BIFUNCTIONAL POLYMYXIN RESISTANCE PROTEIN ARNA"/>
    <property type="match status" value="1"/>
</dbReference>
<dbReference type="InterPro" id="IPR036291">
    <property type="entry name" value="NAD(P)-bd_dom_sf"/>
</dbReference>
<dbReference type="RefSeq" id="WP_212685424.1">
    <property type="nucleotide sequence ID" value="NZ_JAGSPM010000011.1"/>
</dbReference>
<name>A0A941DHL7_9BURK</name>
<dbReference type="Proteomes" id="UP000680158">
    <property type="component" value="Unassembled WGS sequence"/>
</dbReference>
<dbReference type="EMBL" id="JAGSPM010000011">
    <property type="protein sequence ID" value="MBR7748081.1"/>
    <property type="molecule type" value="Genomic_DNA"/>
</dbReference>
<reference evidence="2 3" key="1">
    <citation type="submission" date="2021-04" db="EMBL/GenBank/DDBJ databases">
        <title>novel species isolated from subtropical streams in China.</title>
        <authorList>
            <person name="Lu H."/>
        </authorList>
    </citation>
    <scope>NUCLEOTIDE SEQUENCE [LARGE SCALE GENOMIC DNA]</scope>
    <source>
        <strain evidence="2 3">BYS107W</strain>
    </source>
</reference>
<sequence>MTKDLHATLIGARGFVGSHLLAHLRSIGWTCEVIARDAQPQANRAYGHLFYCAGLTADFRQRPFDTVEAHVSYLSRWLQIAQFDSLTYLSSTRVYANASSTAETGALIVNPEIAGDLYNLSKLMGESLCLQSGRSVKVVRLSNVYGEQMPPQNFLAEILSAAARFKSVQFVSAPESEKDFVSVRDVVLALPQIALHDATGIFNLASGRNVSNRMIADFLTSAGVICEFQANAPAIKFPRIETKKVESIVGFRTHDLVQDLPSLLQYYGEAI</sequence>
<dbReference type="AlphaFoldDB" id="A0A941DHL7"/>
<organism evidence="2 3">
    <name type="scientific">Undibacterium baiyunense</name>
    <dbReference type="NCBI Taxonomy" id="2828731"/>
    <lineage>
        <taxon>Bacteria</taxon>
        <taxon>Pseudomonadati</taxon>
        <taxon>Pseudomonadota</taxon>
        <taxon>Betaproteobacteria</taxon>
        <taxon>Burkholderiales</taxon>
        <taxon>Oxalobacteraceae</taxon>
        <taxon>Undibacterium</taxon>
    </lineage>
</organism>
<gene>
    <name evidence="2" type="ORF">KDM92_15955</name>
</gene>
<feature type="domain" description="NAD-dependent epimerase/dehydratase" evidence="1">
    <location>
        <begin position="61"/>
        <end position="204"/>
    </location>
</feature>
<evidence type="ECO:0000259" key="1">
    <source>
        <dbReference type="Pfam" id="PF01370"/>
    </source>
</evidence>
<dbReference type="Pfam" id="PF01370">
    <property type="entry name" value="Epimerase"/>
    <property type="match status" value="1"/>
</dbReference>
<dbReference type="Gene3D" id="3.40.50.720">
    <property type="entry name" value="NAD(P)-binding Rossmann-like Domain"/>
    <property type="match status" value="1"/>
</dbReference>
<keyword evidence="3" id="KW-1185">Reference proteome</keyword>